<keyword evidence="2" id="KW-1185">Reference proteome</keyword>
<dbReference type="AlphaFoldDB" id="A0A1M4SMY0"/>
<evidence type="ECO:0000313" key="1">
    <source>
        <dbReference type="EMBL" id="SHE33555.1"/>
    </source>
</evidence>
<dbReference type="InterPro" id="IPR029069">
    <property type="entry name" value="HotDog_dom_sf"/>
</dbReference>
<evidence type="ECO:0000313" key="2">
    <source>
        <dbReference type="Proteomes" id="UP000184088"/>
    </source>
</evidence>
<organism evidence="1 2">
    <name type="scientific">Caldanaerobius fijiensis DSM 17918</name>
    <dbReference type="NCBI Taxonomy" id="1121256"/>
    <lineage>
        <taxon>Bacteria</taxon>
        <taxon>Bacillati</taxon>
        <taxon>Bacillota</taxon>
        <taxon>Clostridia</taxon>
        <taxon>Thermoanaerobacterales</taxon>
        <taxon>Thermoanaerobacteraceae</taxon>
        <taxon>Caldanaerobius</taxon>
    </lineage>
</organism>
<proteinExistence type="predicted"/>
<dbReference type="Gene3D" id="3.10.129.10">
    <property type="entry name" value="Hotdog Thioesterase"/>
    <property type="match status" value="1"/>
</dbReference>
<gene>
    <name evidence="1" type="ORF">SAMN02746089_00080</name>
</gene>
<reference evidence="1 2" key="1">
    <citation type="submission" date="2016-11" db="EMBL/GenBank/DDBJ databases">
        <authorList>
            <person name="Jaros S."/>
            <person name="Januszkiewicz K."/>
            <person name="Wedrychowicz H."/>
        </authorList>
    </citation>
    <scope>NUCLEOTIDE SEQUENCE [LARGE SCALE GENOMIC DNA]</scope>
    <source>
        <strain evidence="1 2">DSM 17918</strain>
    </source>
</reference>
<accession>A0A1M4SMY0</accession>
<dbReference type="Proteomes" id="UP000184088">
    <property type="component" value="Unassembled WGS sequence"/>
</dbReference>
<dbReference type="EMBL" id="FQVH01000001">
    <property type="protein sequence ID" value="SHE33555.1"/>
    <property type="molecule type" value="Genomic_DNA"/>
</dbReference>
<dbReference type="OrthoDB" id="1938555at2"/>
<evidence type="ECO:0008006" key="3">
    <source>
        <dbReference type="Google" id="ProtNLM"/>
    </source>
</evidence>
<dbReference type="SUPFAM" id="SSF54637">
    <property type="entry name" value="Thioesterase/thiol ester dehydrase-isomerase"/>
    <property type="match status" value="1"/>
</dbReference>
<dbReference type="STRING" id="1121256.SAMN02746089_00080"/>
<name>A0A1M4SMY0_9THEO</name>
<dbReference type="RefSeq" id="WP_073341114.1">
    <property type="nucleotide sequence ID" value="NZ_FQVH01000001.1"/>
</dbReference>
<sequence length="220" mass="25255">MRTPKTIKREYIKQLESILNLQNHWDDEVPSAAGMTLGLSTLLQRVGQGYYIVRQKFNVYSPLRYDEEVYIESDIVLKKSIGKTKYLACKVNICRGHVILELLTELLKKENEGKIHLGYSSREDGEFLKKITPSQIYAFSNWSGDINTIHLTEKPVAQGMLILMLIEDYLKSKNQVIKRGNIRYIKPVMGGDCVYVCLKESKELEGHVNGDTCFILKYSN</sequence>
<protein>
    <recommendedName>
        <fullName evidence="3">MaoC like domain-containing protein</fullName>
    </recommendedName>
</protein>